<dbReference type="InterPro" id="IPR005195">
    <property type="entry name" value="Glyco_hydro_65_M"/>
</dbReference>
<evidence type="ECO:0000256" key="1">
    <source>
        <dbReference type="ARBA" id="ARBA00006768"/>
    </source>
</evidence>
<dbReference type="FunFam" id="1.50.10.10:FF:000023">
    <property type="entry name" value="Protein-glucosylgalactosylhydroxylysine glucosidase"/>
    <property type="match status" value="1"/>
</dbReference>
<feature type="chain" id="PRO_5042212435" description="Protein-glucosylgalactosylhydroxylysine glucosidase" evidence="10">
    <location>
        <begin position="19"/>
        <end position="829"/>
    </location>
</feature>
<evidence type="ECO:0000256" key="3">
    <source>
        <dbReference type="ARBA" id="ARBA00023295"/>
    </source>
</evidence>
<evidence type="ECO:0000256" key="7">
    <source>
        <dbReference type="ARBA" id="ARBA00071505"/>
    </source>
</evidence>
<evidence type="ECO:0000313" key="13">
    <source>
        <dbReference type="Proteomes" id="UP001208570"/>
    </source>
</evidence>
<keyword evidence="13" id="KW-1185">Reference proteome</keyword>
<accession>A0AAD9JJA7</accession>
<keyword evidence="3" id="KW-0326">Glycosidase</keyword>
<dbReference type="EMBL" id="JAODUP010000277">
    <property type="protein sequence ID" value="KAK2154079.1"/>
    <property type="molecule type" value="Genomic_DNA"/>
</dbReference>
<sequence length="829" mass="95081">MTSYVFVICTCYLCVTSALDLPDLRSVFGSFYDKKASNEQQQTRPNSGRERVKRQDPGIGDESQLHYMIKAARLPPSPGTNEGINDRYMPTLGNGHLATTVYDDSIYLNGLYSGSGSQSHRARIPARVMSKIKIGMPDVDNRATRKYILNAKEGYFMETIDCDFAYIEHRLYIHKYFIRVFVSDIYWRTKSGGLGGGNIVLTFPNFTSDDIDFGSNRPHYAHYQTTGTTKEAEEGASTQNVHVFWMYPVEQIAIQPSRPTDNYTVIMAIDRQESSARAEFDECLRILSSPGGHYELLRRHQQAWEDVWSQGNIMIEGDIQLAKITTFAQYYILSSLPTIEAYQPPQHSEFLYGVSRNSLAKGEIGKDYHGHIMWDNEMYILPAIVFFYPELAKRALRYRTAMGPAAQQTAEAMGSKGYKYPYRSAYTGREVGSCSDCDNRKLHVSAAVSWGIRQYYSATRDRDYLINADYVGCDITREVARFFADQSVYDPETGRYNILNVTGPDETYPFKNNNAYTLVMASLAIHWARYMACECQRNERDEVPDEWVQMAMYYNLPFDNVARLHYQFDGFDDIPAPRINQSDAILLTYPLNWNVSRDVMRNDLEYYEQLTSDLSPALTWSFFTIGWKWVEETSKLNSFFLKSYQDYLIQPFKIWTEFSEASASDQERGSVNFLPGMGGFLQSLIYGFAGIRLRPQILEFHDPRPPQGITRIRLNGLKYLGTSMSFTIEEYKTVILVHEVGEFPLVLRKNGTNYGEESLNPGGTYTIDNPDIGFFIYTNQQSGCEHPRDYIYMPWGYSPFIDDASLLHTSRSQTAAMLLLIMASWYIWL</sequence>
<dbReference type="InterPro" id="IPR012341">
    <property type="entry name" value="6hp_glycosidase-like_sf"/>
</dbReference>
<protein>
    <recommendedName>
        <fullName evidence="7">Protein-glucosylgalactosylhydroxylysine glucosidase</fullName>
        <ecNumber evidence="6">3.2.1.107</ecNumber>
    </recommendedName>
    <alternativeName>
        <fullName evidence="8">Acid trehalase-like protein 1</fullName>
    </alternativeName>
</protein>
<feature type="region of interest" description="Disordered" evidence="9">
    <location>
        <begin position="35"/>
        <end position="59"/>
    </location>
</feature>
<evidence type="ECO:0000256" key="6">
    <source>
        <dbReference type="ARBA" id="ARBA00066430"/>
    </source>
</evidence>
<evidence type="ECO:0000256" key="4">
    <source>
        <dbReference type="ARBA" id="ARBA00051415"/>
    </source>
</evidence>
<proteinExistence type="inferred from homology"/>
<dbReference type="GO" id="GO:0005975">
    <property type="term" value="P:carbohydrate metabolic process"/>
    <property type="evidence" value="ECO:0007669"/>
    <property type="project" value="InterPro"/>
</dbReference>
<evidence type="ECO:0000256" key="9">
    <source>
        <dbReference type="SAM" id="MobiDB-lite"/>
    </source>
</evidence>
<feature type="compositionally biased region" description="Basic and acidic residues" evidence="9">
    <location>
        <begin position="47"/>
        <end position="56"/>
    </location>
</feature>
<dbReference type="PANTHER" id="PTHR11051:SF8">
    <property type="entry name" value="PROTEIN-GLUCOSYLGALACTOSYLHYDROXYLYSINE GLUCOSIDASE"/>
    <property type="match status" value="1"/>
</dbReference>
<dbReference type="AlphaFoldDB" id="A0AAD9JJA7"/>
<evidence type="ECO:0000313" key="12">
    <source>
        <dbReference type="EMBL" id="KAK2154079.1"/>
    </source>
</evidence>
<dbReference type="GO" id="GO:0047402">
    <property type="term" value="F:protein-glucosylgalactosylhydroxylysine glucosidase activity"/>
    <property type="evidence" value="ECO:0007669"/>
    <property type="project" value="UniProtKB-EC"/>
</dbReference>
<feature type="domain" description="Glycoside hydrolase family 65 central catalytic" evidence="11">
    <location>
        <begin position="360"/>
        <end position="573"/>
    </location>
</feature>
<dbReference type="EC" id="3.2.1.107" evidence="6"/>
<dbReference type="Pfam" id="PF03632">
    <property type="entry name" value="Glyco_hydro_65m"/>
    <property type="match status" value="1"/>
</dbReference>
<feature type="signal peptide" evidence="10">
    <location>
        <begin position="1"/>
        <end position="18"/>
    </location>
</feature>
<dbReference type="SUPFAM" id="SSF48208">
    <property type="entry name" value="Six-hairpin glycosidases"/>
    <property type="match status" value="1"/>
</dbReference>
<organism evidence="12 13">
    <name type="scientific">Paralvinella palmiformis</name>
    <dbReference type="NCBI Taxonomy" id="53620"/>
    <lineage>
        <taxon>Eukaryota</taxon>
        <taxon>Metazoa</taxon>
        <taxon>Spiralia</taxon>
        <taxon>Lophotrochozoa</taxon>
        <taxon>Annelida</taxon>
        <taxon>Polychaeta</taxon>
        <taxon>Sedentaria</taxon>
        <taxon>Canalipalpata</taxon>
        <taxon>Terebellida</taxon>
        <taxon>Terebelliformia</taxon>
        <taxon>Alvinellidae</taxon>
        <taxon>Paralvinella</taxon>
    </lineage>
</organism>
<comment type="catalytic activity">
    <reaction evidence="4">
        <text>(5R)-5-O-[alpha-D-glucosyl-(1-&gt;2)-beta-D-galactosyl]-5-hydroxy-L-lysyl-[collagen] + H2O = (5R)-5-O-(beta-D-galactosyl)-5-hydroxy-L-lysyl-[collagen] + D-glucose</text>
        <dbReference type="Rhea" id="RHEA:11068"/>
        <dbReference type="Rhea" id="RHEA-COMP:12753"/>
        <dbReference type="Rhea" id="RHEA-COMP:12754"/>
        <dbReference type="ChEBI" id="CHEBI:4167"/>
        <dbReference type="ChEBI" id="CHEBI:15377"/>
        <dbReference type="ChEBI" id="CHEBI:133443"/>
        <dbReference type="ChEBI" id="CHEBI:133452"/>
        <dbReference type="EC" id="3.2.1.107"/>
    </reaction>
</comment>
<evidence type="ECO:0000256" key="5">
    <source>
        <dbReference type="ARBA" id="ARBA00053339"/>
    </source>
</evidence>
<dbReference type="PANTHER" id="PTHR11051">
    <property type="entry name" value="GLYCOSYL HYDROLASE-RELATED"/>
    <property type="match status" value="1"/>
</dbReference>
<evidence type="ECO:0000256" key="10">
    <source>
        <dbReference type="SAM" id="SignalP"/>
    </source>
</evidence>
<reference evidence="12" key="1">
    <citation type="journal article" date="2023" name="Mol. Biol. Evol.">
        <title>Third-Generation Sequencing Reveals the Adaptive Role of the Epigenome in Three Deep-Sea Polychaetes.</title>
        <authorList>
            <person name="Perez M."/>
            <person name="Aroh O."/>
            <person name="Sun Y."/>
            <person name="Lan Y."/>
            <person name="Juniper S.K."/>
            <person name="Young C.R."/>
            <person name="Angers B."/>
            <person name="Qian P.Y."/>
        </authorList>
    </citation>
    <scope>NUCLEOTIDE SEQUENCE</scope>
    <source>
        <strain evidence="12">P08H-3</strain>
    </source>
</reference>
<evidence type="ECO:0000259" key="11">
    <source>
        <dbReference type="Pfam" id="PF03632"/>
    </source>
</evidence>
<dbReference type="Gene3D" id="1.50.10.10">
    <property type="match status" value="1"/>
</dbReference>
<gene>
    <name evidence="12" type="ORF">LSH36_277g01032</name>
</gene>
<dbReference type="InterPro" id="IPR008928">
    <property type="entry name" value="6-hairpin_glycosidase_sf"/>
</dbReference>
<dbReference type="Proteomes" id="UP001208570">
    <property type="component" value="Unassembled WGS sequence"/>
</dbReference>
<comment type="similarity">
    <text evidence="1">Belongs to the glycosyl hydrolase 65 family.</text>
</comment>
<evidence type="ECO:0000256" key="8">
    <source>
        <dbReference type="ARBA" id="ARBA00079982"/>
    </source>
</evidence>
<comment type="function">
    <text evidence="5">Catalyzes the hydrolysis of glucose from the disaccharide unit linked to hydroxylysine residues of collagen and collagen-like proteins.</text>
</comment>
<keyword evidence="2" id="KW-0378">Hydrolase</keyword>
<keyword evidence="10" id="KW-0732">Signal</keyword>
<evidence type="ECO:0000256" key="2">
    <source>
        <dbReference type="ARBA" id="ARBA00022801"/>
    </source>
</evidence>
<comment type="caution">
    <text evidence="12">The sequence shown here is derived from an EMBL/GenBank/DDBJ whole genome shotgun (WGS) entry which is preliminary data.</text>
</comment>
<name>A0AAD9JJA7_9ANNE</name>